<evidence type="ECO:0000313" key="1">
    <source>
        <dbReference type="EMBL" id="XDU70411.1"/>
    </source>
</evidence>
<protein>
    <recommendedName>
        <fullName evidence="2">Bacteriocin</fullName>
    </recommendedName>
</protein>
<dbReference type="AlphaFoldDB" id="A0AB39VJQ1"/>
<reference evidence="1" key="1">
    <citation type="submission" date="2024-07" db="EMBL/GenBank/DDBJ databases">
        <authorList>
            <person name="Biller S.J."/>
        </authorList>
    </citation>
    <scope>NUCLEOTIDE SEQUENCE</scope>
    <source>
        <strain evidence="1">WC2420</strain>
    </source>
</reference>
<dbReference type="RefSeq" id="WP_037377859.1">
    <property type="nucleotide sequence ID" value="NZ_CP165628.1"/>
</dbReference>
<gene>
    <name evidence="1" type="ORF">AB3G37_12485</name>
</gene>
<sequence>MNNDNGLRELSLDEIEQVSGGFVLDLSPIIKADVDLGAGVDGLVSGLSSLLGLGGILHL</sequence>
<dbReference type="EMBL" id="CP165628">
    <property type="protein sequence ID" value="XDU70411.1"/>
    <property type="molecule type" value="Genomic_DNA"/>
</dbReference>
<name>A0AB39VJQ1_9GAMM</name>
<proteinExistence type="predicted"/>
<accession>A0AB39VJQ1</accession>
<evidence type="ECO:0008006" key="2">
    <source>
        <dbReference type="Google" id="ProtNLM"/>
    </source>
</evidence>
<organism evidence="1">
    <name type="scientific">Rouxiella sp. WC2420</name>
    <dbReference type="NCBI Taxonomy" id="3234145"/>
    <lineage>
        <taxon>Bacteria</taxon>
        <taxon>Pseudomonadati</taxon>
        <taxon>Pseudomonadota</taxon>
        <taxon>Gammaproteobacteria</taxon>
        <taxon>Enterobacterales</taxon>
        <taxon>Yersiniaceae</taxon>
        <taxon>Rouxiella</taxon>
    </lineage>
</organism>